<evidence type="ECO:0000256" key="1">
    <source>
        <dbReference type="SAM" id="MobiDB-lite"/>
    </source>
</evidence>
<reference evidence="2 3" key="1">
    <citation type="journal article" date="2015" name="Genome Announc.">
        <title>Genomes of Geoalkalibacter ferrihydriticus Z-0531T and Geoalkalibacter subterraneus Red1T, Two Haloalkaliphilic Metal-Reducing Deltaproteobacteria.</title>
        <authorList>
            <person name="Badalamenti J.P."/>
            <person name="Krajmalnik-Brown R."/>
            <person name="Torres C.I."/>
            <person name="Bond D.R."/>
        </authorList>
    </citation>
    <scope>NUCLEOTIDE SEQUENCE [LARGE SCALE GENOMIC DNA]</scope>
    <source>
        <strain evidence="2 3">Red1</strain>
    </source>
</reference>
<keyword evidence="3" id="KW-1185">Reference proteome</keyword>
<protein>
    <submittedName>
        <fullName evidence="2">Uncharacterized protein</fullName>
    </submittedName>
</protein>
<feature type="region of interest" description="Disordered" evidence="1">
    <location>
        <begin position="1"/>
        <end position="30"/>
    </location>
</feature>
<dbReference type="Proteomes" id="UP000035036">
    <property type="component" value="Chromosome"/>
</dbReference>
<dbReference type="AlphaFoldDB" id="A0A0B5FPX3"/>
<organism evidence="2 3">
    <name type="scientific">Geoalkalibacter subterraneus</name>
    <dbReference type="NCBI Taxonomy" id="483547"/>
    <lineage>
        <taxon>Bacteria</taxon>
        <taxon>Pseudomonadati</taxon>
        <taxon>Thermodesulfobacteriota</taxon>
        <taxon>Desulfuromonadia</taxon>
        <taxon>Desulfuromonadales</taxon>
        <taxon>Geoalkalibacteraceae</taxon>
        <taxon>Geoalkalibacter</taxon>
    </lineage>
</organism>
<dbReference type="HOGENOM" id="CLU_2633042_0_0_7"/>
<gene>
    <name evidence="2" type="ORF">GSUB_05345</name>
</gene>
<dbReference type="KEGG" id="gsb:GSUB_05345"/>
<evidence type="ECO:0000313" key="2">
    <source>
        <dbReference type="EMBL" id="AJF06105.1"/>
    </source>
</evidence>
<proteinExistence type="predicted"/>
<feature type="compositionally biased region" description="Polar residues" evidence="1">
    <location>
        <begin position="13"/>
        <end position="29"/>
    </location>
</feature>
<accession>A0A0B5FPX3</accession>
<dbReference type="EMBL" id="CP010311">
    <property type="protein sequence ID" value="AJF06105.1"/>
    <property type="molecule type" value="Genomic_DNA"/>
</dbReference>
<sequence>MATKNKTRLAGRVTSNSQFQNTPKPSKNQAVPLPGTALCAFLRRYRNDLLEADRTGELSLLLDCVDGLLLAAERGAQ</sequence>
<evidence type="ECO:0000313" key="3">
    <source>
        <dbReference type="Proteomes" id="UP000035036"/>
    </source>
</evidence>
<name>A0A0B5FPX3_9BACT</name>
<dbReference type="RefSeq" id="WP_040199589.1">
    <property type="nucleotide sequence ID" value="NZ_CP010311.1"/>
</dbReference>